<dbReference type="PANTHER" id="PTHR32182">
    <property type="entry name" value="DNA REPLICATION AND REPAIR PROTEIN RECF"/>
    <property type="match status" value="1"/>
</dbReference>
<dbReference type="SUPFAM" id="SSF75712">
    <property type="entry name" value="Rad50 coiled-coil Zn hook"/>
    <property type="match status" value="1"/>
</dbReference>
<dbReference type="AlphaFoldDB" id="L0KZ24"/>
<dbReference type="GO" id="GO:0000731">
    <property type="term" value="P:DNA synthesis involved in DNA repair"/>
    <property type="evidence" value="ECO:0007669"/>
    <property type="project" value="TreeGrafter"/>
</dbReference>
<dbReference type="HOGENOM" id="CLU_020729_2_0_2"/>
<dbReference type="Proteomes" id="UP000010866">
    <property type="component" value="Chromosome"/>
</dbReference>
<gene>
    <name evidence="3" type="ordered locus">Metho_1078</name>
</gene>
<dbReference type="InterPro" id="IPR026866">
    <property type="entry name" value="CR006_AAA"/>
</dbReference>
<proteinExistence type="predicted"/>
<dbReference type="SUPFAM" id="SSF52540">
    <property type="entry name" value="P-loop containing nucleoside triphosphate hydrolases"/>
    <property type="match status" value="1"/>
</dbReference>
<accession>L0KZ24</accession>
<dbReference type="GeneID" id="14406887"/>
<feature type="coiled-coil region" evidence="1">
    <location>
        <begin position="119"/>
        <end position="146"/>
    </location>
</feature>
<dbReference type="GO" id="GO:0006302">
    <property type="term" value="P:double-strand break repair"/>
    <property type="evidence" value="ECO:0007669"/>
    <property type="project" value="TreeGrafter"/>
</dbReference>
<name>L0KZ24_METHD</name>
<dbReference type="RefSeq" id="WP_015324479.1">
    <property type="nucleotide sequence ID" value="NC_019977.1"/>
</dbReference>
<feature type="domain" description="Protein CR006 P-loop" evidence="2">
    <location>
        <begin position="11"/>
        <end position="727"/>
    </location>
</feature>
<dbReference type="STRING" id="867904.Metho_1078"/>
<dbReference type="InterPro" id="IPR027417">
    <property type="entry name" value="P-loop_NTPase"/>
</dbReference>
<evidence type="ECO:0000259" key="2">
    <source>
        <dbReference type="Pfam" id="PF13166"/>
    </source>
</evidence>
<feature type="coiled-coil region" evidence="1">
    <location>
        <begin position="339"/>
        <end position="366"/>
    </location>
</feature>
<evidence type="ECO:0000256" key="1">
    <source>
        <dbReference type="SAM" id="Coils"/>
    </source>
</evidence>
<dbReference type="KEGG" id="mhz:Metho_1078"/>
<sequence>MIKKIQKIDDFRIFKHFLWSDDLEEFSKYNLIYGWNGSGKTTLSNVFRQLEERKLFPDCSGLQLQINDEIITEKNFNRLSLMIKVFNQDFVSENVFNPKQDVSPIFFLGKEDIRKQNEITRLTTERNQIEIEKNDLANTLNKITTEKDKLCTSIAKNIKDCNRTSEKDRYTNYTKKEFIAKCEFLKKQDYKNKILTENEFYELKRKKESTPKDKINEVKLNLLSQSEIKSFVEPMLNKTVVSETIERLQINNELNEWVSSGLKIYNEEKSGRCPFCEQELKKEVIESLEKYFNDQYDEFINDLESLKKDIYSYKNATNTHFPHETEFYIEYRDQYILSLNEFENKLREYSNYLDLLLTQIEEKKKNPFQKIEMNDDISKIDLTGIGILNSIIRLNNAKTNNFIEDLAKSKTKLEEHYVAENLDNYLILEAKQNQISQQLREINTTIHILDTKIKELENQIIEHLRPAEEINEELHSYLGRDEIKFEIRENGYQIKRSGEVAKSLSEGEKTAISFIYFLKTLQDKNFDIKKGIIVIDDPISSLDSNALYNAFGFMKNRTKDALQLFILTHNHSFFKEVKNWWKAGRSQASRNRSINSSYYMLKNMVVDGQRVAKLRPLDNMLKEYNSEYHYLFSLVYKNSTDCDGNFENYYLLPNICRRLLEAFLAFRVPSEIGNFGNQINKLDITEEKKIRIQRYTDANSHSDYIRDDPEKDLSFLDETPSILTDILDLIKVEDPKHFKEMKGLIDKKSK</sequence>
<organism evidence="3 4">
    <name type="scientific">Methanomethylovorans hollandica (strain DSM 15978 / NBRC 107637 / DMS1)</name>
    <dbReference type="NCBI Taxonomy" id="867904"/>
    <lineage>
        <taxon>Archaea</taxon>
        <taxon>Methanobacteriati</taxon>
        <taxon>Methanobacteriota</taxon>
        <taxon>Stenosarchaea group</taxon>
        <taxon>Methanomicrobia</taxon>
        <taxon>Methanosarcinales</taxon>
        <taxon>Methanosarcinaceae</taxon>
        <taxon>Methanomethylovorans</taxon>
    </lineage>
</organism>
<protein>
    <recommendedName>
        <fullName evidence="2">Protein CR006 P-loop domain-containing protein</fullName>
    </recommendedName>
</protein>
<feature type="coiled-coil region" evidence="1">
    <location>
        <begin position="439"/>
        <end position="473"/>
    </location>
</feature>
<dbReference type="EMBL" id="CP003362">
    <property type="protein sequence ID" value="AGB49313.1"/>
    <property type="molecule type" value="Genomic_DNA"/>
</dbReference>
<dbReference type="PANTHER" id="PTHR32182:SF22">
    <property type="entry name" value="ATP-DEPENDENT ENDONUCLEASE, OLD FAMILY-RELATED"/>
    <property type="match status" value="1"/>
</dbReference>
<evidence type="ECO:0000313" key="4">
    <source>
        <dbReference type="Proteomes" id="UP000010866"/>
    </source>
</evidence>
<dbReference type="Pfam" id="PF13166">
    <property type="entry name" value="AAA_13"/>
    <property type="match status" value="1"/>
</dbReference>
<keyword evidence="4" id="KW-1185">Reference proteome</keyword>
<keyword evidence="1" id="KW-0175">Coiled coil</keyword>
<dbReference type="Gene3D" id="3.40.50.300">
    <property type="entry name" value="P-loop containing nucleotide triphosphate hydrolases"/>
    <property type="match status" value="1"/>
</dbReference>
<reference evidence="4" key="1">
    <citation type="submission" date="2012-02" db="EMBL/GenBank/DDBJ databases">
        <title>Complete sequence of chromosome of Methanomethylovorans hollandica DSM 15978.</title>
        <authorList>
            <person name="Lucas S."/>
            <person name="Copeland A."/>
            <person name="Lapidus A."/>
            <person name="Glavina del Rio T."/>
            <person name="Dalin E."/>
            <person name="Tice H."/>
            <person name="Bruce D."/>
            <person name="Goodwin L."/>
            <person name="Pitluck S."/>
            <person name="Peters L."/>
            <person name="Mikhailova N."/>
            <person name="Held B."/>
            <person name="Kyrpides N."/>
            <person name="Mavromatis K."/>
            <person name="Ivanova N."/>
            <person name="Brettin T."/>
            <person name="Detter J.C."/>
            <person name="Han C."/>
            <person name="Larimer F."/>
            <person name="Land M."/>
            <person name="Hauser L."/>
            <person name="Markowitz V."/>
            <person name="Cheng J.-F."/>
            <person name="Hugenholtz P."/>
            <person name="Woyke T."/>
            <person name="Wu D."/>
            <person name="Spring S."/>
            <person name="Schroeder M."/>
            <person name="Brambilla E."/>
            <person name="Klenk H.-P."/>
            <person name="Eisen J.A."/>
        </authorList>
    </citation>
    <scope>NUCLEOTIDE SEQUENCE [LARGE SCALE GENOMIC DNA]</scope>
    <source>
        <strain evidence="4">DSM 15978 / NBRC 107637 / DMS1</strain>
    </source>
</reference>
<evidence type="ECO:0000313" key="3">
    <source>
        <dbReference type="EMBL" id="AGB49313.1"/>
    </source>
</evidence>